<organism evidence="3 4">
    <name type="scientific">Eiseniibacteriota bacterium</name>
    <dbReference type="NCBI Taxonomy" id="2212470"/>
    <lineage>
        <taxon>Bacteria</taxon>
        <taxon>Candidatus Eiseniibacteriota</taxon>
    </lineage>
</organism>
<dbReference type="Gene3D" id="2.60.40.4070">
    <property type="match status" value="1"/>
</dbReference>
<gene>
    <name evidence="3" type="ORF">KC729_08065</name>
</gene>
<feature type="signal peptide" evidence="1">
    <location>
        <begin position="1"/>
        <end position="28"/>
    </location>
</feature>
<feature type="domain" description="FlgD/Vpr Ig-like" evidence="2">
    <location>
        <begin position="447"/>
        <end position="501"/>
    </location>
</feature>
<sequence length="515" mass="54273">MKSIQKVQRHLVLGALLPALWFAGTAHADGLGGARERGDGVVVVEASAGGGCADTLRNHDGTMENGYVWLPNGSESGAQGAFAECFHTDSGEQLSICSVRVYLTQIGDQAGQTLDLYVWDNGPTDDPGTEIAHVTQFDPGPVAQWPAFSVHDIPINAIVSGDWWVGWRGNWNGGAPGWLAGADETGGAGCPLTFIGPGRGFPVGWESTAIVPSMSACRSFGIEVVGTPLVIPPPPDCGEVLANHDATWESAYGWIPNGLETGEQGAFAECFHTDDGQPFRICELQFTVTRTEPLPEGTTMDVYVWSNGPTGDPGQVLLHLADLDPGVITPWPAVNHRSIPVDLQVSGDWWVGWRANGATGVTGLLIAGDETGGGGCPRTLIGPGQGFPAGWENVGIVPAWSACRGLGIRTVGSVASSSIPGTSGEIQQLTAAPNPFGERTRLAFGTPRAGHVRSGVYDAAGRLVRTLADGNLPAGRHELTWDGRNDADSPVPAGIYWYRVELDGHAESRRVVRVR</sequence>
<reference evidence="3" key="1">
    <citation type="submission" date="2020-04" db="EMBL/GenBank/DDBJ databases">
        <authorList>
            <person name="Zhang T."/>
        </authorList>
    </citation>
    <scope>NUCLEOTIDE SEQUENCE</scope>
    <source>
        <strain evidence="3">HKST-UBA01</strain>
    </source>
</reference>
<name>A0A956LYM7_UNCEI</name>
<reference evidence="3" key="2">
    <citation type="journal article" date="2021" name="Microbiome">
        <title>Successional dynamics and alternative stable states in a saline activated sludge microbial community over 9 years.</title>
        <authorList>
            <person name="Wang Y."/>
            <person name="Ye J."/>
            <person name="Ju F."/>
            <person name="Liu L."/>
            <person name="Boyd J.A."/>
            <person name="Deng Y."/>
            <person name="Parks D.H."/>
            <person name="Jiang X."/>
            <person name="Yin X."/>
            <person name="Woodcroft B.J."/>
            <person name="Tyson G.W."/>
            <person name="Hugenholtz P."/>
            <person name="Polz M.F."/>
            <person name="Zhang T."/>
        </authorList>
    </citation>
    <scope>NUCLEOTIDE SEQUENCE</scope>
    <source>
        <strain evidence="3">HKST-UBA01</strain>
    </source>
</reference>
<proteinExistence type="predicted"/>
<dbReference type="Proteomes" id="UP000697710">
    <property type="component" value="Unassembled WGS sequence"/>
</dbReference>
<evidence type="ECO:0000313" key="3">
    <source>
        <dbReference type="EMBL" id="MCA9727623.1"/>
    </source>
</evidence>
<evidence type="ECO:0000256" key="1">
    <source>
        <dbReference type="SAM" id="SignalP"/>
    </source>
</evidence>
<dbReference type="InterPro" id="IPR025965">
    <property type="entry name" value="FlgD/Vpr_Ig-like"/>
</dbReference>
<accession>A0A956LYM7</accession>
<protein>
    <recommendedName>
        <fullName evidence="2">FlgD/Vpr Ig-like domain-containing protein</fullName>
    </recommendedName>
</protein>
<feature type="chain" id="PRO_5037304683" description="FlgD/Vpr Ig-like domain-containing protein" evidence="1">
    <location>
        <begin position="29"/>
        <end position="515"/>
    </location>
</feature>
<dbReference type="AlphaFoldDB" id="A0A956LYM7"/>
<comment type="caution">
    <text evidence="3">The sequence shown here is derived from an EMBL/GenBank/DDBJ whole genome shotgun (WGS) entry which is preliminary data.</text>
</comment>
<keyword evidence="1" id="KW-0732">Signal</keyword>
<dbReference type="Pfam" id="PF13860">
    <property type="entry name" value="FlgD_ig"/>
    <property type="match status" value="1"/>
</dbReference>
<dbReference type="EMBL" id="JAGQHR010000201">
    <property type="protein sequence ID" value="MCA9727623.1"/>
    <property type="molecule type" value="Genomic_DNA"/>
</dbReference>
<evidence type="ECO:0000259" key="2">
    <source>
        <dbReference type="Pfam" id="PF13860"/>
    </source>
</evidence>
<evidence type="ECO:0000313" key="4">
    <source>
        <dbReference type="Proteomes" id="UP000697710"/>
    </source>
</evidence>